<dbReference type="OMA" id="IRPCATH"/>
<dbReference type="EMBL" id="CABT02000016">
    <property type="protein sequence ID" value="CCC11024.1"/>
    <property type="molecule type" value="Genomic_DNA"/>
</dbReference>
<feature type="compositionally biased region" description="Basic and acidic residues" evidence="5">
    <location>
        <begin position="315"/>
        <end position="326"/>
    </location>
</feature>
<keyword evidence="4 6" id="KW-0472">Membrane</keyword>
<comment type="subcellular location">
    <subcellularLocation>
        <location evidence="1">Membrane</location>
        <topology evidence="1">Multi-pass membrane protein</topology>
    </subcellularLocation>
</comment>
<dbReference type="VEuPathDB" id="FungiDB:SMAC_03730"/>
<dbReference type="GO" id="GO:0022857">
    <property type="term" value="F:transmembrane transporter activity"/>
    <property type="evidence" value="ECO:0007669"/>
    <property type="project" value="TreeGrafter"/>
</dbReference>
<gene>
    <name evidence="7" type="ORF">SMAC_03730</name>
</gene>
<evidence type="ECO:0000256" key="2">
    <source>
        <dbReference type="ARBA" id="ARBA00022692"/>
    </source>
</evidence>
<comment type="caution">
    <text evidence="7">The sequence shown here is derived from an EMBL/GenBank/DDBJ whole genome shotgun (WGS) entry which is preliminary data.</text>
</comment>
<dbReference type="GO" id="GO:0016020">
    <property type="term" value="C:membrane"/>
    <property type="evidence" value="ECO:0007669"/>
    <property type="project" value="UniProtKB-SubCell"/>
</dbReference>
<dbReference type="SUPFAM" id="SSF103473">
    <property type="entry name" value="MFS general substrate transporter"/>
    <property type="match status" value="1"/>
</dbReference>
<feature type="compositionally biased region" description="Basic and acidic residues" evidence="5">
    <location>
        <begin position="41"/>
        <end position="50"/>
    </location>
</feature>
<dbReference type="InterPro" id="IPR036259">
    <property type="entry name" value="MFS_trans_sf"/>
</dbReference>
<evidence type="ECO:0000313" key="8">
    <source>
        <dbReference type="Proteomes" id="UP000001881"/>
    </source>
</evidence>
<keyword evidence="8" id="KW-1185">Reference proteome</keyword>
<feature type="transmembrane region" description="Helical" evidence="6">
    <location>
        <begin position="61"/>
        <end position="81"/>
    </location>
</feature>
<feature type="transmembrane region" description="Helical" evidence="6">
    <location>
        <begin position="206"/>
        <end position="230"/>
    </location>
</feature>
<dbReference type="AlphaFoldDB" id="F7VZS5"/>
<evidence type="ECO:0000256" key="3">
    <source>
        <dbReference type="ARBA" id="ARBA00022989"/>
    </source>
</evidence>
<dbReference type="KEGG" id="smp:10805070"/>
<dbReference type="eggNOG" id="ENOG502RVW0">
    <property type="taxonomic scope" value="Eukaryota"/>
</dbReference>
<dbReference type="PANTHER" id="PTHR23507:SF1">
    <property type="entry name" value="FI18259P1-RELATED"/>
    <property type="match status" value="1"/>
</dbReference>
<name>F7VZS5_SORMK</name>
<sequence>MDLPSSTERSPLLYHGGFFPTHPPIVKVSDHEQRAAASHQQEVEHQDRISPPESEPWTRPAFLTASLCTSFLILFAIADLLRWVSTTRLLELGICREYYHNHTRDHSRSSNIPIPDSPDSPDCTHPAIQSRLATLRGTLSALEAFLSLCLTLPYGLLVPASPGGERSLAGLNVLGYLLSCGWLMIVCSSSYRYPDNTFPGGVNTTIWAPVLRVLVGGGAPVLSSLVYAIAARGVPKQKRASVFMVFVGAQLGAGVVGMLGAAALLDRGREMAAMGLNFPLGVGCLVVLWCLPGSRKGERRGGGGGGEGEGLLNGGERESDGDGDVNKHVTMTLSLSSLLSSGKRSTAVLSELLAHDRRVLVLLATIPIAKCINPVEELMVQYIPKRFDISLASVSSASSSSTSPSSILLCI</sequence>
<evidence type="ECO:0000256" key="4">
    <source>
        <dbReference type="ARBA" id="ARBA00023136"/>
    </source>
</evidence>
<dbReference type="Proteomes" id="UP000001881">
    <property type="component" value="Unassembled WGS sequence"/>
</dbReference>
<protein>
    <submittedName>
        <fullName evidence="7">WGS project CABT00000000 data, contig 2.16</fullName>
    </submittedName>
</protein>
<dbReference type="HOGENOM" id="CLU_669338_0_0_1"/>
<evidence type="ECO:0000256" key="1">
    <source>
        <dbReference type="ARBA" id="ARBA00004141"/>
    </source>
</evidence>
<dbReference type="OrthoDB" id="194139at2759"/>
<feature type="transmembrane region" description="Helical" evidence="6">
    <location>
        <begin position="271"/>
        <end position="291"/>
    </location>
</feature>
<dbReference type="InParanoid" id="F7VZS5"/>
<evidence type="ECO:0000256" key="6">
    <source>
        <dbReference type="SAM" id="Phobius"/>
    </source>
</evidence>
<evidence type="ECO:0000256" key="5">
    <source>
        <dbReference type="SAM" id="MobiDB-lite"/>
    </source>
</evidence>
<organism evidence="7 8">
    <name type="scientific">Sordaria macrospora (strain ATCC MYA-333 / DSM 997 / K(L3346) / K-hell)</name>
    <dbReference type="NCBI Taxonomy" id="771870"/>
    <lineage>
        <taxon>Eukaryota</taxon>
        <taxon>Fungi</taxon>
        <taxon>Dikarya</taxon>
        <taxon>Ascomycota</taxon>
        <taxon>Pezizomycotina</taxon>
        <taxon>Sordariomycetes</taxon>
        <taxon>Sordariomycetidae</taxon>
        <taxon>Sordariales</taxon>
        <taxon>Sordariaceae</taxon>
        <taxon>Sordaria</taxon>
    </lineage>
</organism>
<dbReference type="GeneID" id="10805070"/>
<keyword evidence="3 6" id="KW-1133">Transmembrane helix</keyword>
<keyword evidence="2 6" id="KW-0812">Transmembrane</keyword>
<reference evidence="7 8" key="1">
    <citation type="journal article" date="2010" name="PLoS Genet.">
        <title>De novo assembly of a 40 Mb eukaryotic genome from short sequence reads: Sordaria macrospora, a model organism for fungal morphogenesis.</title>
        <authorList>
            <person name="Nowrousian M."/>
            <person name="Stajich J."/>
            <person name="Chu M."/>
            <person name="Engh I."/>
            <person name="Espagne E."/>
            <person name="Halliday K."/>
            <person name="Kamerewerd J."/>
            <person name="Kempken F."/>
            <person name="Knab B."/>
            <person name="Kuo H.C."/>
            <person name="Osiewacz H.D."/>
            <person name="Poeggeler S."/>
            <person name="Read N."/>
            <person name="Seiler S."/>
            <person name="Smith K."/>
            <person name="Zickler D."/>
            <person name="Kueck U."/>
            <person name="Freitag M."/>
        </authorList>
    </citation>
    <scope>NUCLEOTIDE SEQUENCE [LARGE SCALE GENOMIC DNA]</scope>
    <source>
        <strain evidence="8">ATCC MYA-333 / DSM 997 / K(L3346) / K-hell</strain>
        <tissue evidence="7">Mycelium</tissue>
    </source>
</reference>
<feature type="transmembrane region" description="Helical" evidence="6">
    <location>
        <begin position="173"/>
        <end position="194"/>
    </location>
</feature>
<feature type="region of interest" description="Disordered" evidence="5">
    <location>
        <begin position="30"/>
        <end position="56"/>
    </location>
</feature>
<feature type="compositionally biased region" description="Gly residues" evidence="5">
    <location>
        <begin position="302"/>
        <end position="313"/>
    </location>
</feature>
<proteinExistence type="predicted"/>
<feature type="transmembrane region" description="Helical" evidence="6">
    <location>
        <begin position="242"/>
        <end position="265"/>
    </location>
</feature>
<dbReference type="PANTHER" id="PTHR23507">
    <property type="entry name" value="ZGC:174356"/>
    <property type="match status" value="1"/>
</dbReference>
<evidence type="ECO:0000313" key="7">
    <source>
        <dbReference type="EMBL" id="CCC11024.1"/>
    </source>
</evidence>
<feature type="region of interest" description="Disordered" evidence="5">
    <location>
        <begin position="104"/>
        <end position="123"/>
    </location>
</feature>
<feature type="region of interest" description="Disordered" evidence="5">
    <location>
        <begin position="297"/>
        <end position="326"/>
    </location>
</feature>
<dbReference type="Gene3D" id="1.20.1250.20">
    <property type="entry name" value="MFS general substrate transporter like domains"/>
    <property type="match status" value="1"/>
</dbReference>
<accession>F7VZS5</accession>